<feature type="region of interest" description="Disordered" evidence="2">
    <location>
        <begin position="666"/>
        <end position="685"/>
    </location>
</feature>
<sequence>MASSGSGTKDVRKSPSKEQRDKWREGVPYLVQLYFERWGSNDPLAVTDKSGLEKLIERNWRKCGAGEGCRCEEICEHLLWPSSCPISYAHSVAECAIDPDEKTRYQKIFLDAVDALQNGEAIGQGSNNYVQDGACPLQKVHSELLVKMPRHRKRKGDSLAESNPRRERTRGSAEGLPECSPGGSSEQNPGASSVRSTGILSIPSSRAELPSGLPSNPCPEATVRHSVKMAVLSALWDPSKDARYVIMNQFCELGDPRANCKLREALRSWDLDGVLTPNDQSSPERQIMYLLWDCKDKDEKRGCTSWDLVANKVVNPTEAKAKSHDIALGVLDAFEPLSPKELRPDDAMGQLVPHGRSGEPDSWGGSFGGGGNLSEQSSGSFFFDVLGSGSFQPPGSTEGYSAALSSSVPGAVLDSADVGSVSGKSVVLDGEQQGASKSGEDILAHGSAVPGEFPRGNFSEKHLQAPLSRQASEEGGRYDGARTERTDKDADRGHGSSEQAVCEKQLTFCAAGTKPSPSTCNSCTGVSGSGVADSSLVRCSDGVELGIPALAEEKGAPQTAMSISSAASRTTTSDVLHDGKDGAAGFRTGNGAQSDGSPGSRASPPSSQGNHCGRLGSQANASVETRTVSANHTEPQKGNTFERPETITGGPLVRQSRDAERVCTSKAVQRKASGQSPIRSGQAEARFDRTGLAEVLTKLELSKETTPRLTPEEPETERQLRRHDCKVRALSPSRLAEAEAERAYALAVHQKRELTHTVEQEDPDQERAAEEVAEKGRQERVAVQQQAAEHEEAQNPAHADLSNAELSKNSPAARDQIIKALLRGPIAVVEPATGNLKSAEEIFPGGVSNNASLYCVAVGLYNGLNAYLCSDASTNQEFKKPAQDMNRKGLWEAIDCFFTLVAASPARCTAVKAYLDGYFDTPRTACDARVNTATHAQLEACFAHMLGAVKRAEQEELTNERAAQEVAKKELQERVAELQQAAKYYK</sequence>
<reference evidence="3 4" key="1">
    <citation type="journal article" date="2014" name="Nat. Commun.">
        <title>Klebsormidium flaccidum genome reveals primary factors for plant terrestrial adaptation.</title>
        <authorList>
            <person name="Hori K."/>
            <person name="Maruyama F."/>
            <person name="Fujisawa T."/>
            <person name="Togashi T."/>
            <person name="Yamamoto N."/>
            <person name="Seo M."/>
            <person name="Sato S."/>
            <person name="Yamada T."/>
            <person name="Mori H."/>
            <person name="Tajima N."/>
            <person name="Moriyama T."/>
            <person name="Ikeuchi M."/>
            <person name="Watanabe M."/>
            <person name="Wada H."/>
            <person name="Kobayashi K."/>
            <person name="Saito M."/>
            <person name="Masuda T."/>
            <person name="Sasaki-Sekimoto Y."/>
            <person name="Mashiguchi K."/>
            <person name="Awai K."/>
            <person name="Shimojima M."/>
            <person name="Masuda S."/>
            <person name="Iwai M."/>
            <person name="Nobusawa T."/>
            <person name="Narise T."/>
            <person name="Kondo S."/>
            <person name="Saito H."/>
            <person name="Sato R."/>
            <person name="Murakawa M."/>
            <person name="Ihara Y."/>
            <person name="Oshima-Yamada Y."/>
            <person name="Ohtaka K."/>
            <person name="Satoh M."/>
            <person name="Sonobe K."/>
            <person name="Ishii M."/>
            <person name="Ohtani R."/>
            <person name="Kanamori-Sato M."/>
            <person name="Honoki R."/>
            <person name="Miyazaki D."/>
            <person name="Mochizuki H."/>
            <person name="Umetsu J."/>
            <person name="Higashi K."/>
            <person name="Shibata D."/>
            <person name="Kamiya Y."/>
            <person name="Sato N."/>
            <person name="Nakamura Y."/>
            <person name="Tabata S."/>
            <person name="Ida S."/>
            <person name="Kurokawa K."/>
            <person name="Ohta H."/>
        </authorList>
    </citation>
    <scope>NUCLEOTIDE SEQUENCE [LARGE SCALE GENOMIC DNA]</scope>
    <source>
        <strain evidence="3 4">NIES-2285</strain>
    </source>
</reference>
<feature type="compositionally biased region" description="Basic and acidic residues" evidence="2">
    <location>
        <begin position="471"/>
        <end position="495"/>
    </location>
</feature>
<name>A0A1Y1IMY8_KLENI</name>
<keyword evidence="1" id="KW-0175">Coiled coil</keyword>
<feature type="region of interest" description="Disordered" evidence="2">
    <location>
        <begin position="555"/>
        <end position="660"/>
    </location>
</feature>
<feature type="compositionally biased region" description="Basic and acidic residues" evidence="2">
    <location>
        <begin position="9"/>
        <end position="23"/>
    </location>
</feature>
<evidence type="ECO:0000256" key="1">
    <source>
        <dbReference type="SAM" id="Coils"/>
    </source>
</evidence>
<feature type="region of interest" description="Disordered" evidence="2">
    <location>
        <begin position="754"/>
        <end position="808"/>
    </location>
</feature>
<feature type="coiled-coil region" evidence="1">
    <location>
        <begin position="952"/>
        <end position="981"/>
    </location>
</feature>
<feature type="compositionally biased region" description="Low complexity" evidence="2">
    <location>
        <begin position="559"/>
        <end position="573"/>
    </location>
</feature>
<feature type="region of interest" description="Disordered" evidence="2">
    <location>
        <begin position="146"/>
        <end position="197"/>
    </location>
</feature>
<accession>A0A1Y1IMY8</accession>
<feature type="region of interest" description="Disordered" evidence="2">
    <location>
        <begin position="1"/>
        <end position="23"/>
    </location>
</feature>
<organism evidence="3 4">
    <name type="scientific">Klebsormidium nitens</name>
    <name type="common">Green alga</name>
    <name type="synonym">Ulothrix nitens</name>
    <dbReference type="NCBI Taxonomy" id="105231"/>
    <lineage>
        <taxon>Eukaryota</taxon>
        <taxon>Viridiplantae</taxon>
        <taxon>Streptophyta</taxon>
        <taxon>Klebsormidiophyceae</taxon>
        <taxon>Klebsormidiales</taxon>
        <taxon>Klebsormidiaceae</taxon>
        <taxon>Klebsormidium</taxon>
    </lineage>
</organism>
<evidence type="ECO:0000313" key="3">
    <source>
        <dbReference type="EMBL" id="GAQ92275.1"/>
    </source>
</evidence>
<feature type="compositionally biased region" description="Low complexity" evidence="2">
    <location>
        <begin position="594"/>
        <end position="609"/>
    </location>
</feature>
<feature type="region of interest" description="Disordered" evidence="2">
    <location>
        <begin position="430"/>
        <end position="498"/>
    </location>
</feature>
<proteinExistence type="predicted"/>
<dbReference type="AlphaFoldDB" id="A0A1Y1IMY8"/>
<dbReference type="EMBL" id="DF237912">
    <property type="protein sequence ID" value="GAQ92275.1"/>
    <property type="molecule type" value="Genomic_DNA"/>
</dbReference>
<feature type="compositionally biased region" description="Polar residues" evidence="2">
    <location>
        <begin position="617"/>
        <end position="639"/>
    </location>
</feature>
<feature type="compositionally biased region" description="Basic and acidic residues" evidence="2">
    <location>
        <begin position="754"/>
        <end position="780"/>
    </location>
</feature>
<feature type="region of interest" description="Disordered" evidence="2">
    <location>
        <begin position="703"/>
        <end position="722"/>
    </location>
</feature>
<feature type="non-terminal residue" evidence="3">
    <location>
        <position position="986"/>
    </location>
</feature>
<gene>
    <name evidence="3" type="ORF">KFL_009630030</name>
</gene>
<evidence type="ECO:0000313" key="4">
    <source>
        <dbReference type="Proteomes" id="UP000054558"/>
    </source>
</evidence>
<dbReference type="Proteomes" id="UP000054558">
    <property type="component" value="Unassembled WGS sequence"/>
</dbReference>
<feature type="compositionally biased region" description="Polar residues" evidence="2">
    <location>
        <begin position="182"/>
        <end position="197"/>
    </location>
</feature>
<keyword evidence="4" id="KW-1185">Reference proteome</keyword>
<protein>
    <submittedName>
        <fullName evidence="3">Uncharacterized protein</fullName>
    </submittedName>
</protein>
<evidence type="ECO:0000256" key="2">
    <source>
        <dbReference type="SAM" id="MobiDB-lite"/>
    </source>
</evidence>